<organism evidence="1 2">
    <name type="scientific">Dreissena polymorpha</name>
    <name type="common">Zebra mussel</name>
    <name type="synonym">Mytilus polymorpha</name>
    <dbReference type="NCBI Taxonomy" id="45954"/>
    <lineage>
        <taxon>Eukaryota</taxon>
        <taxon>Metazoa</taxon>
        <taxon>Spiralia</taxon>
        <taxon>Lophotrochozoa</taxon>
        <taxon>Mollusca</taxon>
        <taxon>Bivalvia</taxon>
        <taxon>Autobranchia</taxon>
        <taxon>Heteroconchia</taxon>
        <taxon>Euheterodonta</taxon>
        <taxon>Imparidentia</taxon>
        <taxon>Neoheterodontei</taxon>
        <taxon>Myida</taxon>
        <taxon>Dreissenoidea</taxon>
        <taxon>Dreissenidae</taxon>
        <taxon>Dreissena</taxon>
    </lineage>
</organism>
<evidence type="ECO:0000313" key="2">
    <source>
        <dbReference type="Proteomes" id="UP000828390"/>
    </source>
</evidence>
<dbReference type="Proteomes" id="UP000828390">
    <property type="component" value="Unassembled WGS sequence"/>
</dbReference>
<gene>
    <name evidence="1" type="ORF">DPMN_004060</name>
</gene>
<dbReference type="AlphaFoldDB" id="A0A9D4MM46"/>
<sequence>MKDIPMFELYRNINIDPNPFTIVPGEDDDDDSDDDTVFKFPPPAKYRQGIKYKKHWPCYAVVILLTFRLSPI</sequence>
<reference evidence="1" key="1">
    <citation type="journal article" date="2019" name="bioRxiv">
        <title>The Genome of the Zebra Mussel, Dreissena polymorpha: A Resource for Invasive Species Research.</title>
        <authorList>
            <person name="McCartney M.A."/>
            <person name="Auch B."/>
            <person name="Kono T."/>
            <person name="Mallez S."/>
            <person name="Zhang Y."/>
            <person name="Obille A."/>
            <person name="Becker A."/>
            <person name="Abrahante J.E."/>
            <person name="Garbe J."/>
            <person name="Badalamenti J.P."/>
            <person name="Herman A."/>
            <person name="Mangelson H."/>
            <person name="Liachko I."/>
            <person name="Sullivan S."/>
            <person name="Sone E.D."/>
            <person name="Koren S."/>
            <person name="Silverstein K.A.T."/>
            <person name="Beckman K.B."/>
            <person name="Gohl D.M."/>
        </authorList>
    </citation>
    <scope>NUCLEOTIDE SEQUENCE</scope>
    <source>
        <strain evidence="1">Duluth1</strain>
        <tissue evidence="1">Whole animal</tissue>
    </source>
</reference>
<evidence type="ECO:0000313" key="1">
    <source>
        <dbReference type="EMBL" id="KAH3880147.1"/>
    </source>
</evidence>
<comment type="caution">
    <text evidence="1">The sequence shown here is derived from an EMBL/GenBank/DDBJ whole genome shotgun (WGS) entry which is preliminary data.</text>
</comment>
<name>A0A9D4MM46_DREPO</name>
<protein>
    <submittedName>
        <fullName evidence="1">Uncharacterized protein</fullName>
    </submittedName>
</protein>
<keyword evidence="2" id="KW-1185">Reference proteome</keyword>
<proteinExistence type="predicted"/>
<accession>A0A9D4MM46</accession>
<dbReference type="EMBL" id="JAIWYP010000001">
    <property type="protein sequence ID" value="KAH3880147.1"/>
    <property type="molecule type" value="Genomic_DNA"/>
</dbReference>
<reference evidence="1" key="2">
    <citation type="submission" date="2020-11" db="EMBL/GenBank/DDBJ databases">
        <authorList>
            <person name="McCartney M.A."/>
            <person name="Auch B."/>
            <person name="Kono T."/>
            <person name="Mallez S."/>
            <person name="Becker A."/>
            <person name="Gohl D.M."/>
            <person name="Silverstein K.A.T."/>
            <person name="Koren S."/>
            <person name="Bechman K.B."/>
            <person name="Herman A."/>
            <person name="Abrahante J.E."/>
            <person name="Garbe J."/>
        </authorList>
    </citation>
    <scope>NUCLEOTIDE SEQUENCE</scope>
    <source>
        <strain evidence="1">Duluth1</strain>
        <tissue evidence="1">Whole animal</tissue>
    </source>
</reference>